<dbReference type="AlphaFoldDB" id="X0RYL7"/>
<organism evidence="2">
    <name type="scientific">marine sediment metagenome</name>
    <dbReference type="NCBI Taxonomy" id="412755"/>
    <lineage>
        <taxon>unclassified sequences</taxon>
        <taxon>metagenomes</taxon>
        <taxon>ecological metagenomes</taxon>
    </lineage>
</organism>
<accession>X0RYL7</accession>
<name>X0RYL7_9ZZZZ</name>
<keyword evidence="1" id="KW-0472">Membrane</keyword>
<keyword evidence="1" id="KW-1133">Transmembrane helix</keyword>
<gene>
    <name evidence="2" type="ORF">S01H1_17658</name>
</gene>
<evidence type="ECO:0000256" key="1">
    <source>
        <dbReference type="SAM" id="Phobius"/>
    </source>
</evidence>
<reference evidence="2" key="1">
    <citation type="journal article" date="2014" name="Front. Microbiol.">
        <title>High frequency of phylogenetically diverse reductive dehalogenase-homologous genes in deep subseafloor sedimentary metagenomes.</title>
        <authorList>
            <person name="Kawai M."/>
            <person name="Futagami T."/>
            <person name="Toyoda A."/>
            <person name="Takaki Y."/>
            <person name="Nishi S."/>
            <person name="Hori S."/>
            <person name="Arai W."/>
            <person name="Tsubouchi T."/>
            <person name="Morono Y."/>
            <person name="Uchiyama I."/>
            <person name="Ito T."/>
            <person name="Fujiyama A."/>
            <person name="Inagaki F."/>
            <person name="Takami H."/>
        </authorList>
    </citation>
    <scope>NUCLEOTIDE SEQUENCE</scope>
    <source>
        <strain evidence="2">Expedition CK06-06</strain>
    </source>
</reference>
<protein>
    <submittedName>
        <fullName evidence="2">Uncharacterized protein</fullName>
    </submittedName>
</protein>
<dbReference type="EMBL" id="BARS01009384">
    <property type="protein sequence ID" value="GAF73903.1"/>
    <property type="molecule type" value="Genomic_DNA"/>
</dbReference>
<proteinExistence type="predicted"/>
<feature type="transmembrane region" description="Helical" evidence="1">
    <location>
        <begin position="6"/>
        <end position="24"/>
    </location>
</feature>
<evidence type="ECO:0000313" key="2">
    <source>
        <dbReference type="EMBL" id="GAF73903.1"/>
    </source>
</evidence>
<sequence>MIVALIIITAVGAGILMFILNRFINKRVKAEEPEASETK</sequence>
<comment type="caution">
    <text evidence="2">The sequence shown here is derived from an EMBL/GenBank/DDBJ whole genome shotgun (WGS) entry which is preliminary data.</text>
</comment>
<keyword evidence="1" id="KW-0812">Transmembrane</keyword>